<accession>A0AA88Y5M9</accession>
<dbReference type="InterPro" id="IPR004245">
    <property type="entry name" value="DUF229"/>
</dbReference>
<dbReference type="AlphaFoldDB" id="A0AA88Y5M9"/>
<dbReference type="SUPFAM" id="SSF53649">
    <property type="entry name" value="Alkaline phosphatase-like"/>
    <property type="match status" value="1"/>
</dbReference>
<dbReference type="PANTHER" id="PTHR10974:SF1">
    <property type="entry name" value="FI08016P-RELATED"/>
    <property type="match status" value="1"/>
</dbReference>
<dbReference type="Pfam" id="PF02995">
    <property type="entry name" value="DUF229"/>
    <property type="match status" value="1"/>
</dbReference>
<dbReference type="EMBL" id="VSWD01000008">
    <property type="protein sequence ID" value="KAK3094781.1"/>
    <property type="molecule type" value="Genomic_DNA"/>
</dbReference>
<proteinExistence type="predicted"/>
<gene>
    <name evidence="1" type="ORF">FSP39_006181</name>
</gene>
<evidence type="ECO:0000313" key="2">
    <source>
        <dbReference type="Proteomes" id="UP001186944"/>
    </source>
</evidence>
<dbReference type="GO" id="GO:0005615">
    <property type="term" value="C:extracellular space"/>
    <property type="evidence" value="ECO:0007669"/>
    <property type="project" value="TreeGrafter"/>
</dbReference>
<dbReference type="Gene3D" id="3.40.720.10">
    <property type="entry name" value="Alkaline Phosphatase, subunit A"/>
    <property type="match status" value="1"/>
</dbReference>
<dbReference type="Proteomes" id="UP001186944">
    <property type="component" value="Unassembled WGS sequence"/>
</dbReference>
<dbReference type="PANTHER" id="PTHR10974">
    <property type="entry name" value="FI08016P-RELATED"/>
    <property type="match status" value="1"/>
</dbReference>
<sequence>MADEPHLKFLKHLKHSNYLNNSVLFYYSDHGLRFGNVRQLYVGKMEERLPFMFLVFPNWFMKKFPEYANNLRTNSRRLTTPFDIYETLTDILYFKDNILSRQGYKNRGMSLFKEIPKSRTCENAGILPHWCTCAKYRTLPTSDVIVRNIALFVVSEINRQLFDVSDLCADLSIQKIRTAGMLLQSDKVLRFQDSVNDVINRTVFYGERAKTVVDYQLTLQTHPGGGVFEATVQYNELIGSFKMMTEVSRINKYGHQSDCITSHALKKFCFCIT</sequence>
<protein>
    <submittedName>
        <fullName evidence="1">Uncharacterized protein</fullName>
    </submittedName>
</protein>
<reference evidence="1" key="1">
    <citation type="submission" date="2019-08" db="EMBL/GenBank/DDBJ databases">
        <title>The improved chromosome-level genome for the pearl oyster Pinctada fucata martensii using PacBio sequencing and Hi-C.</title>
        <authorList>
            <person name="Zheng Z."/>
        </authorList>
    </citation>
    <scope>NUCLEOTIDE SEQUENCE</scope>
    <source>
        <strain evidence="1">ZZ-2019</strain>
        <tissue evidence="1">Adductor muscle</tissue>
    </source>
</reference>
<keyword evidence="2" id="KW-1185">Reference proteome</keyword>
<dbReference type="InterPro" id="IPR017850">
    <property type="entry name" value="Alkaline_phosphatase_core_sf"/>
</dbReference>
<name>A0AA88Y5M9_PINIB</name>
<organism evidence="1 2">
    <name type="scientific">Pinctada imbricata</name>
    <name type="common">Atlantic pearl-oyster</name>
    <name type="synonym">Pinctada martensii</name>
    <dbReference type="NCBI Taxonomy" id="66713"/>
    <lineage>
        <taxon>Eukaryota</taxon>
        <taxon>Metazoa</taxon>
        <taxon>Spiralia</taxon>
        <taxon>Lophotrochozoa</taxon>
        <taxon>Mollusca</taxon>
        <taxon>Bivalvia</taxon>
        <taxon>Autobranchia</taxon>
        <taxon>Pteriomorphia</taxon>
        <taxon>Pterioida</taxon>
        <taxon>Pterioidea</taxon>
        <taxon>Pteriidae</taxon>
        <taxon>Pinctada</taxon>
    </lineage>
</organism>
<comment type="caution">
    <text evidence="1">The sequence shown here is derived from an EMBL/GenBank/DDBJ whole genome shotgun (WGS) entry which is preliminary data.</text>
</comment>
<evidence type="ECO:0000313" key="1">
    <source>
        <dbReference type="EMBL" id="KAK3094781.1"/>
    </source>
</evidence>